<proteinExistence type="predicted"/>
<accession>A0A7Z0HYA9</accession>
<dbReference type="Gene3D" id="1.10.530.10">
    <property type="match status" value="1"/>
</dbReference>
<dbReference type="EMBL" id="JACBXS010000005">
    <property type="protein sequence ID" value="NYS24119.1"/>
    <property type="molecule type" value="Genomic_DNA"/>
</dbReference>
<dbReference type="Proteomes" id="UP000529417">
    <property type="component" value="Unassembled WGS sequence"/>
</dbReference>
<evidence type="ECO:0000313" key="3">
    <source>
        <dbReference type="Proteomes" id="UP000529417"/>
    </source>
</evidence>
<reference evidence="2 3" key="1">
    <citation type="journal article" date="2000" name="Arch. Microbiol.">
        <title>Rhodobaca bogoriensis gen. nov. and sp. nov., an alkaliphilic purple nonsulfur bacterium from African Rift Valley soda lakes.</title>
        <authorList>
            <person name="Milford A.D."/>
            <person name="Achenbach L.A."/>
            <person name="Jung D.O."/>
            <person name="Madigan M.T."/>
        </authorList>
    </citation>
    <scope>NUCLEOTIDE SEQUENCE [LARGE SCALE GENOMIC DNA]</scope>
    <source>
        <strain evidence="2 3">2376</strain>
    </source>
</reference>
<gene>
    <name evidence="2" type="ORF">HUK65_03870</name>
</gene>
<feature type="region of interest" description="Disordered" evidence="1">
    <location>
        <begin position="195"/>
        <end position="226"/>
    </location>
</feature>
<dbReference type="RefSeq" id="WP_179904816.1">
    <property type="nucleotide sequence ID" value="NZ_JACBXS010000005.1"/>
</dbReference>
<dbReference type="InterPro" id="IPR023346">
    <property type="entry name" value="Lysozyme-like_dom_sf"/>
</dbReference>
<dbReference type="AlphaFoldDB" id="A0A7Z0HYA9"/>
<evidence type="ECO:0000313" key="2">
    <source>
        <dbReference type="EMBL" id="NYS24119.1"/>
    </source>
</evidence>
<keyword evidence="3" id="KW-1185">Reference proteome</keyword>
<evidence type="ECO:0000256" key="1">
    <source>
        <dbReference type="SAM" id="MobiDB-lite"/>
    </source>
</evidence>
<dbReference type="SUPFAM" id="SSF53955">
    <property type="entry name" value="Lysozyme-like"/>
    <property type="match status" value="1"/>
</dbReference>
<sequence length="226" mass="23884">MIAFAAHADNQRGDPSALCEAAAHRAAQDHAIPPAVMLALTHVETGRADAAGQLRPWPWALNIAGQGVWLPTAQAAVARAREAIARGQTSVDLGCFQVNYRWHGQAFASLEAMIDPARNAAYAARFLRQQYERLGSWQLAAGAYHSQTEVHAAVYRARFEQALSRIGAAPQDAPAGDPAAPMRMAAPQLVAAGSWGPGSVLPRGESGRSRPSETASAGAISMGMLR</sequence>
<protein>
    <submittedName>
        <fullName evidence="2">Transglycosylase SLT domain-containing protein</fullName>
    </submittedName>
</protein>
<comment type="caution">
    <text evidence="2">The sequence shown here is derived from an EMBL/GenBank/DDBJ whole genome shotgun (WGS) entry which is preliminary data.</text>
</comment>
<name>A0A7Z0HYA9_9RHOB</name>
<organism evidence="2 3">
    <name type="scientific">Rhabdonatronobacter sediminivivens</name>
    <dbReference type="NCBI Taxonomy" id="2743469"/>
    <lineage>
        <taxon>Bacteria</taxon>
        <taxon>Pseudomonadati</taxon>
        <taxon>Pseudomonadota</taxon>
        <taxon>Alphaproteobacteria</taxon>
        <taxon>Rhodobacterales</taxon>
        <taxon>Paracoccaceae</taxon>
        <taxon>Rhabdonatronobacter</taxon>
    </lineage>
</organism>